<comment type="subcellular location">
    <subcellularLocation>
        <location evidence="1">Cell membrane</location>
        <topology evidence="1">Multi-pass membrane protein</topology>
    </subcellularLocation>
</comment>
<name>A0A1E8CJ35_9GAMM</name>
<evidence type="ECO:0000256" key="2">
    <source>
        <dbReference type="ARBA" id="ARBA00012282"/>
    </source>
</evidence>
<feature type="domain" description="EAL" evidence="11">
    <location>
        <begin position="280"/>
        <end position="529"/>
    </location>
</feature>
<dbReference type="Proteomes" id="UP000175669">
    <property type="component" value="Unassembled WGS sequence"/>
</dbReference>
<keyword evidence="7 10" id="KW-1133">Transmembrane helix</keyword>
<evidence type="ECO:0000256" key="1">
    <source>
        <dbReference type="ARBA" id="ARBA00004651"/>
    </source>
</evidence>
<accession>A0A1E8CJ35</accession>
<dbReference type="Pfam" id="PF00563">
    <property type="entry name" value="EAL"/>
    <property type="match status" value="1"/>
</dbReference>
<evidence type="ECO:0000256" key="4">
    <source>
        <dbReference type="ARBA" id="ARBA00022636"/>
    </source>
</evidence>
<keyword evidence="13" id="KW-1185">Reference proteome</keyword>
<dbReference type="Pfam" id="PF12792">
    <property type="entry name" value="CSS-motif"/>
    <property type="match status" value="1"/>
</dbReference>
<evidence type="ECO:0000313" key="12">
    <source>
        <dbReference type="EMBL" id="OFE12418.1"/>
    </source>
</evidence>
<dbReference type="SMART" id="SM00052">
    <property type="entry name" value="EAL"/>
    <property type="match status" value="1"/>
</dbReference>
<reference evidence="13" key="1">
    <citation type="submission" date="2016-07" db="EMBL/GenBank/DDBJ databases">
        <authorList>
            <person name="Florea S."/>
            <person name="Webb J.S."/>
            <person name="Jaromczyk J."/>
            <person name="Schardl C.L."/>
        </authorList>
    </citation>
    <scope>NUCLEOTIDE SEQUENCE [LARGE SCALE GENOMIC DNA]</scope>
    <source>
        <strain evidence="13">KCTC 42131</strain>
    </source>
</reference>
<evidence type="ECO:0000313" key="13">
    <source>
        <dbReference type="Proteomes" id="UP000175669"/>
    </source>
</evidence>
<evidence type="ECO:0000256" key="6">
    <source>
        <dbReference type="ARBA" id="ARBA00022801"/>
    </source>
</evidence>
<dbReference type="OrthoDB" id="9812358at2"/>
<keyword evidence="6" id="KW-0378">Hydrolase</keyword>
<gene>
    <name evidence="12" type="ORF">PHACT_04100</name>
</gene>
<sequence length="529" mass="57916">MCRINDQGQDTMRRSRALKFIIVVAFMTAIGPVLAAVYLAREQGLATEFERVTSYAQSVANRSDRAVDQMVAAIDALVAANNGDPCSDTMLTQMRQLGISMEFMKVAGAVSGERMLCSTLGSHEEGLALGPPDSVTPNGTQLRLNAPVPFSSETPYISLERDGFIAMAHRNQAVDLMVNQEGVLFATFDPTTGNIRTGSSEVRPRWANAVDNATVAAFVDEGYIVGVVRSGQVNVTGAIAAVPARYLDERILTFIWVLLPIGVVTAIVLTSSVIYFARLQVSLPTQIRQGLRRNEFYLEYQPVVDLNSGNWVGAEALVRWRRRDGRIMQPDEFIPVAEHSGLIGLLTERVIEVASKDMGTTLRDAPDFFLTINLSARDLQSGGTLEKLMVMARDSGARPGQIVAELTERMLVDASAAKSVIKAMREQGLRVAIDDFGTGYCSLSYLETMQFDCLKIDRLFVEAIDTEAATNRVVLHIINMARTLDMKLIAEGVETEAQANYLKSQGVEFAQGWLFSRAIAPDEFLKGLA</sequence>
<keyword evidence="4" id="KW-0973">c-di-GMP</keyword>
<feature type="transmembrane region" description="Helical" evidence="10">
    <location>
        <begin position="20"/>
        <end position="40"/>
    </location>
</feature>
<protein>
    <recommendedName>
        <fullName evidence="2">cyclic-guanylate-specific phosphodiesterase</fullName>
        <ecNumber evidence="2">3.1.4.52</ecNumber>
    </recommendedName>
</protein>
<feature type="transmembrane region" description="Helical" evidence="10">
    <location>
        <begin position="254"/>
        <end position="277"/>
    </location>
</feature>
<dbReference type="GO" id="GO:0071111">
    <property type="term" value="F:cyclic-guanylate-specific phosphodiesterase activity"/>
    <property type="evidence" value="ECO:0007669"/>
    <property type="project" value="UniProtKB-EC"/>
</dbReference>
<dbReference type="EC" id="3.1.4.52" evidence="2"/>
<organism evidence="12 13">
    <name type="scientific">Pseudohongiella acticola</name>
    <dbReference type="NCBI Taxonomy" id="1524254"/>
    <lineage>
        <taxon>Bacteria</taxon>
        <taxon>Pseudomonadati</taxon>
        <taxon>Pseudomonadota</taxon>
        <taxon>Gammaproteobacteria</taxon>
        <taxon>Pseudomonadales</taxon>
        <taxon>Pseudohongiellaceae</taxon>
        <taxon>Pseudohongiella</taxon>
    </lineage>
</organism>
<evidence type="ECO:0000256" key="7">
    <source>
        <dbReference type="ARBA" id="ARBA00022989"/>
    </source>
</evidence>
<keyword evidence="5 10" id="KW-0812">Transmembrane</keyword>
<dbReference type="AlphaFoldDB" id="A0A1E8CJ35"/>
<evidence type="ECO:0000256" key="8">
    <source>
        <dbReference type="ARBA" id="ARBA00023136"/>
    </source>
</evidence>
<proteinExistence type="predicted"/>
<dbReference type="PROSITE" id="PS50883">
    <property type="entry name" value="EAL"/>
    <property type="match status" value="1"/>
</dbReference>
<dbReference type="InterPro" id="IPR001633">
    <property type="entry name" value="EAL_dom"/>
</dbReference>
<dbReference type="PANTHER" id="PTHR33121:SF79">
    <property type="entry name" value="CYCLIC DI-GMP PHOSPHODIESTERASE PDED-RELATED"/>
    <property type="match status" value="1"/>
</dbReference>
<dbReference type="STRING" id="1524254.PHACT_04100"/>
<dbReference type="GO" id="GO:0005886">
    <property type="term" value="C:plasma membrane"/>
    <property type="evidence" value="ECO:0007669"/>
    <property type="project" value="UniProtKB-SubCell"/>
</dbReference>
<evidence type="ECO:0000256" key="3">
    <source>
        <dbReference type="ARBA" id="ARBA00022475"/>
    </source>
</evidence>
<dbReference type="InterPro" id="IPR035919">
    <property type="entry name" value="EAL_sf"/>
</dbReference>
<dbReference type="CDD" id="cd01948">
    <property type="entry name" value="EAL"/>
    <property type="match status" value="1"/>
</dbReference>
<evidence type="ECO:0000259" key="11">
    <source>
        <dbReference type="PROSITE" id="PS50883"/>
    </source>
</evidence>
<dbReference type="SUPFAM" id="SSF141868">
    <property type="entry name" value="EAL domain-like"/>
    <property type="match status" value="1"/>
</dbReference>
<dbReference type="Gene3D" id="3.20.20.450">
    <property type="entry name" value="EAL domain"/>
    <property type="match status" value="1"/>
</dbReference>
<keyword evidence="8 10" id="KW-0472">Membrane</keyword>
<evidence type="ECO:0000256" key="10">
    <source>
        <dbReference type="SAM" id="Phobius"/>
    </source>
</evidence>
<dbReference type="EMBL" id="MASR01000001">
    <property type="protein sequence ID" value="OFE12418.1"/>
    <property type="molecule type" value="Genomic_DNA"/>
</dbReference>
<dbReference type="InterPro" id="IPR050706">
    <property type="entry name" value="Cyclic-di-GMP_PDE-like"/>
</dbReference>
<comment type="caution">
    <text evidence="12">The sequence shown here is derived from an EMBL/GenBank/DDBJ whole genome shotgun (WGS) entry which is preliminary data.</text>
</comment>
<keyword evidence="3" id="KW-1003">Cell membrane</keyword>
<dbReference type="PANTHER" id="PTHR33121">
    <property type="entry name" value="CYCLIC DI-GMP PHOSPHODIESTERASE PDEF"/>
    <property type="match status" value="1"/>
</dbReference>
<dbReference type="InterPro" id="IPR024744">
    <property type="entry name" value="CSS-motif_dom"/>
</dbReference>
<evidence type="ECO:0000256" key="5">
    <source>
        <dbReference type="ARBA" id="ARBA00022692"/>
    </source>
</evidence>
<comment type="catalytic activity">
    <reaction evidence="9">
        <text>3',3'-c-di-GMP + H2O = 5'-phosphoguanylyl(3'-&gt;5')guanosine + H(+)</text>
        <dbReference type="Rhea" id="RHEA:24902"/>
        <dbReference type="ChEBI" id="CHEBI:15377"/>
        <dbReference type="ChEBI" id="CHEBI:15378"/>
        <dbReference type="ChEBI" id="CHEBI:58754"/>
        <dbReference type="ChEBI" id="CHEBI:58805"/>
        <dbReference type="EC" id="3.1.4.52"/>
    </reaction>
</comment>
<evidence type="ECO:0000256" key="9">
    <source>
        <dbReference type="ARBA" id="ARBA00034290"/>
    </source>
</evidence>